<dbReference type="OrthoDB" id="2190825at2"/>
<dbReference type="Proteomes" id="UP000183700">
    <property type="component" value="Unassembled WGS sequence"/>
</dbReference>
<dbReference type="InterPro" id="IPR058639">
    <property type="entry name" value="BSH_YknX-like"/>
</dbReference>
<comment type="caution">
    <text evidence="5">The sequence shown here is derived from an EMBL/GenBank/DDBJ whole genome shotgun (WGS) entry which is preliminary data.</text>
</comment>
<dbReference type="Pfam" id="PF25984">
    <property type="entry name" value="BSH_YknX"/>
    <property type="match status" value="1"/>
</dbReference>
<keyword evidence="2" id="KW-0175">Coiled coil</keyword>
<dbReference type="InterPro" id="IPR050465">
    <property type="entry name" value="UPF0194_transport"/>
</dbReference>
<reference evidence="5 6" key="1">
    <citation type="submission" date="2014-12" db="EMBL/GenBank/DDBJ databases">
        <title>Draft genome sequences of 29 type strains of Enterococci.</title>
        <authorList>
            <person name="Zhong Z."/>
            <person name="Sun Z."/>
            <person name="Liu W."/>
            <person name="Zhang W."/>
            <person name="Zhang H."/>
        </authorList>
    </citation>
    <scope>NUCLEOTIDE SEQUENCE [LARGE SCALE GENOMIC DNA]</scope>
    <source>
        <strain evidence="5 6">DSM 22802</strain>
    </source>
</reference>
<name>A0A1L8SSD5_9ENTE</name>
<feature type="domain" description="YknX-like barrel-sandwich hybrid" evidence="3">
    <location>
        <begin position="57"/>
        <end position="131"/>
    </location>
</feature>
<feature type="domain" description="YknX-like C-terminal permuted SH3-like" evidence="4">
    <location>
        <begin position="206"/>
        <end position="271"/>
    </location>
</feature>
<evidence type="ECO:0000256" key="1">
    <source>
        <dbReference type="ARBA" id="ARBA00004196"/>
    </source>
</evidence>
<evidence type="ECO:0000259" key="4">
    <source>
        <dbReference type="Pfam" id="PF25989"/>
    </source>
</evidence>
<accession>A0A1L8SSD5</accession>
<evidence type="ECO:0000256" key="2">
    <source>
        <dbReference type="ARBA" id="ARBA00023054"/>
    </source>
</evidence>
<evidence type="ECO:0000259" key="3">
    <source>
        <dbReference type="Pfam" id="PF25984"/>
    </source>
</evidence>
<comment type="subcellular location">
    <subcellularLocation>
        <location evidence="1">Cell envelope</location>
    </subcellularLocation>
</comment>
<dbReference type="PANTHER" id="PTHR32347">
    <property type="entry name" value="EFFLUX SYSTEM COMPONENT YKNX-RELATED"/>
    <property type="match status" value="1"/>
</dbReference>
<dbReference type="Pfam" id="PF25989">
    <property type="entry name" value="YknX_C"/>
    <property type="match status" value="1"/>
</dbReference>
<dbReference type="PANTHER" id="PTHR32347:SF14">
    <property type="entry name" value="EFFLUX SYSTEM COMPONENT YKNX-RELATED"/>
    <property type="match status" value="1"/>
</dbReference>
<protein>
    <recommendedName>
        <fullName evidence="7">Membrane fusion protein biotin-lipoyl like domain-containing protein</fullName>
    </recommendedName>
</protein>
<gene>
    <name evidence="5" type="ORF">RV00_GL000605</name>
</gene>
<dbReference type="Gene3D" id="2.40.420.20">
    <property type="match status" value="1"/>
</dbReference>
<evidence type="ECO:0008006" key="7">
    <source>
        <dbReference type="Google" id="ProtNLM"/>
    </source>
</evidence>
<dbReference type="GO" id="GO:0030313">
    <property type="term" value="C:cell envelope"/>
    <property type="evidence" value="ECO:0007669"/>
    <property type="project" value="UniProtKB-SubCell"/>
</dbReference>
<keyword evidence="6" id="KW-1185">Reference proteome</keyword>
<evidence type="ECO:0000313" key="6">
    <source>
        <dbReference type="Proteomes" id="UP000183700"/>
    </source>
</evidence>
<proteinExistence type="predicted"/>
<organism evidence="5 6">
    <name type="scientific">Enterococcus devriesei</name>
    <dbReference type="NCBI Taxonomy" id="319970"/>
    <lineage>
        <taxon>Bacteria</taxon>
        <taxon>Bacillati</taxon>
        <taxon>Bacillota</taxon>
        <taxon>Bacilli</taxon>
        <taxon>Lactobacillales</taxon>
        <taxon>Enterococcaceae</taxon>
        <taxon>Enterococcus</taxon>
    </lineage>
</organism>
<dbReference type="AlphaFoldDB" id="A0A1L8SSD5"/>
<dbReference type="InterPro" id="IPR058637">
    <property type="entry name" value="YknX-like_C"/>
</dbReference>
<evidence type="ECO:0000313" key="5">
    <source>
        <dbReference type="EMBL" id="OJG34888.1"/>
    </source>
</evidence>
<dbReference type="EMBL" id="JXKM01000011">
    <property type="protein sequence ID" value="OJG34888.1"/>
    <property type="molecule type" value="Genomic_DNA"/>
</dbReference>
<dbReference type="STRING" id="319970.RV00_GL000605"/>
<sequence>MKKIVIGIGVLVVAGAGFLLYQNTQAKAKEDTAVEMYQVSKQTPLHLKGQVQSTKKQTVLVNSEKGPIQTIHVAEGDHVTKGTILVTYRWGEVIRAANDSVVTSLNEDAKNDPQQALMVLKSEESAIKGTVTEYDRSKVALNEPIEIKYANNEKTVKGKITSLAEMNNEPSKEEKTSLVTYNFTAVPDETIPVGYSVELLISRNEIHLPLKSVIEKDGAYFVYTVVNNKAKKQTVTVEKGNGYYVLRAGLNENDKIIKAAEDVKDGMDVTVE</sequence>
<dbReference type="RefSeq" id="WP_071862966.1">
    <property type="nucleotide sequence ID" value="NZ_JBHLVS010000010.1"/>
</dbReference>